<accession>A0ABP7GD70</accession>
<feature type="compositionally biased region" description="Acidic residues" evidence="1">
    <location>
        <begin position="76"/>
        <end position="87"/>
    </location>
</feature>
<feature type="transmembrane region" description="Helical" evidence="2">
    <location>
        <begin position="7"/>
        <end position="24"/>
    </location>
</feature>
<dbReference type="EMBL" id="BAABDD010000028">
    <property type="protein sequence ID" value="GAA3759256.1"/>
    <property type="molecule type" value="Genomic_DNA"/>
</dbReference>
<keyword evidence="2" id="KW-1133">Transmembrane helix</keyword>
<reference evidence="4" key="1">
    <citation type="journal article" date="2019" name="Int. J. Syst. Evol. Microbiol.">
        <title>The Global Catalogue of Microorganisms (GCM) 10K type strain sequencing project: providing services to taxonomists for standard genome sequencing and annotation.</title>
        <authorList>
            <consortium name="The Broad Institute Genomics Platform"/>
            <consortium name="The Broad Institute Genome Sequencing Center for Infectious Disease"/>
            <person name="Wu L."/>
            <person name="Ma J."/>
        </authorList>
    </citation>
    <scope>NUCLEOTIDE SEQUENCE [LARGE SCALE GENOMIC DNA]</scope>
    <source>
        <strain evidence="4">JCM 17137</strain>
    </source>
</reference>
<keyword evidence="2" id="KW-0472">Membrane</keyword>
<sequence length="95" mass="10815">MEIDYRIPTALGSLGWTVALVVLLALGDRLPEQDRWWIWVCVTGLGLGIFAYFYIPWLLRRRDKAEGHHAAQHEPETDDAEEEGETGEEPKHGSQ</sequence>
<dbReference type="InterPro" id="IPR019681">
    <property type="entry name" value="DUF2530"/>
</dbReference>
<feature type="region of interest" description="Disordered" evidence="1">
    <location>
        <begin position="66"/>
        <end position="95"/>
    </location>
</feature>
<keyword evidence="2" id="KW-0812">Transmembrane</keyword>
<protein>
    <recommendedName>
        <fullName evidence="5">DUF2530 domain-containing protein</fullName>
    </recommendedName>
</protein>
<evidence type="ECO:0000313" key="3">
    <source>
        <dbReference type="EMBL" id="GAA3759256.1"/>
    </source>
</evidence>
<evidence type="ECO:0000313" key="4">
    <source>
        <dbReference type="Proteomes" id="UP001500908"/>
    </source>
</evidence>
<name>A0ABP7GD70_9ACTN</name>
<gene>
    <name evidence="3" type="ORF">GCM10022402_41510</name>
</gene>
<keyword evidence="4" id="KW-1185">Reference proteome</keyword>
<feature type="transmembrane region" description="Helical" evidence="2">
    <location>
        <begin position="36"/>
        <end position="55"/>
    </location>
</feature>
<feature type="compositionally biased region" description="Basic and acidic residues" evidence="1">
    <location>
        <begin position="66"/>
        <end position="75"/>
    </location>
</feature>
<evidence type="ECO:0000256" key="2">
    <source>
        <dbReference type="SAM" id="Phobius"/>
    </source>
</evidence>
<dbReference type="Pfam" id="PF10745">
    <property type="entry name" value="DUF2530"/>
    <property type="match status" value="1"/>
</dbReference>
<proteinExistence type="predicted"/>
<organism evidence="3 4">
    <name type="scientific">Salinactinospora qingdaonensis</name>
    <dbReference type="NCBI Taxonomy" id="702744"/>
    <lineage>
        <taxon>Bacteria</taxon>
        <taxon>Bacillati</taxon>
        <taxon>Actinomycetota</taxon>
        <taxon>Actinomycetes</taxon>
        <taxon>Streptosporangiales</taxon>
        <taxon>Nocardiopsidaceae</taxon>
        <taxon>Salinactinospora</taxon>
    </lineage>
</organism>
<dbReference type="Proteomes" id="UP001500908">
    <property type="component" value="Unassembled WGS sequence"/>
</dbReference>
<comment type="caution">
    <text evidence="3">The sequence shown here is derived from an EMBL/GenBank/DDBJ whole genome shotgun (WGS) entry which is preliminary data.</text>
</comment>
<evidence type="ECO:0008006" key="5">
    <source>
        <dbReference type="Google" id="ProtNLM"/>
    </source>
</evidence>
<evidence type="ECO:0000256" key="1">
    <source>
        <dbReference type="SAM" id="MobiDB-lite"/>
    </source>
</evidence>